<keyword evidence="4 6" id="KW-0408">Iron</keyword>
<comment type="catalytic activity">
    <reaction evidence="6">
        <text>a quinone + NADH + 5 H(+)(in) = a quinol + NAD(+) + 4 H(+)(out)</text>
        <dbReference type="Rhea" id="RHEA:57888"/>
        <dbReference type="ChEBI" id="CHEBI:15378"/>
        <dbReference type="ChEBI" id="CHEBI:24646"/>
        <dbReference type="ChEBI" id="CHEBI:57540"/>
        <dbReference type="ChEBI" id="CHEBI:57945"/>
        <dbReference type="ChEBI" id="CHEBI:132124"/>
    </reaction>
</comment>
<reference evidence="8 9" key="1">
    <citation type="submission" date="2014-04" db="EMBL/GenBank/DDBJ databases">
        <title>The Genome Sequence of Thermoanaerobaculum aquaticum MP-01, The First Cultivated Group 23 Acidobacterium.</title>
        <authorList>
            <person name="Stamps B.W."/>
            <person name="Losey N.A."/>
            <person name="Lawson P.A."/>
            <person name="Stevenson B.S."/>
        </authorList>
    </citation>
    <scope>NUCLEOTIDE SEQUENCE [LARGE SCALE GENOMIC DNA]</scope>
    <source>
        <strain evidence="8 9">MP-01</strain>
    </source>
</reference>
<gene>
    <name evidence="6" type="primary">nuoI</name>
    <name evidence="8" type="ORF">EG19_04840</name>
</gene>
<feature type="binding site" evidence="6">
    <location>
        <position position="83"/>
    </location>
    <ligand>
        <name>[4Fe-4S] cluster</name>
        <dbReference type="ChEBI" id="CHEBI:49883"/>
        <label>1</label>
    </ligand>
</feature>
<protein>
    <recommendedName>
        <fullName evidence="6">NADH-quinone oxidoreductase subunit I</fullName>
        <ecNumber evidence="6">7.1.1.-</ecNumber>
    </recommendedName>
    <alternativeName>
        <fullName evidence="6">NADH dehydrogenase I subunit I</fullName>
    </alternativeName>
    <alternativeName>
        <fullName evidence="6">NDH-1 subunit I</fullName>
    </alternativeName>
</protein>
<keyword evidence="2 6" id="KW-0479">Metal-binding</keyword>
<feature type="binding site" evidence="6">
    <location>
        <position position="130"/>
    </location>
    <ligand>
        <name>[4Fe-4S] cluster</name>
        <dbReference type="ChEBI" id="CHEBI:49883"/>
        <label>1</label>
    </ligand>
</feature>
<keyword evidence="5 6" id="KW-0411">Iron-sulfur</keyword>
<accession>A0A062XRU1</accession>
<dbReference type="AlphaFoldDB" id="A0A062XRU1"/>
<evidence type="ECO:0000256" key="5">
    <source>
        <dbReference type="ARBA" id="ARBA00023014"/>
    </source>
</evidence>
<comment type="subcellular location">
    <subcellularLocation>
        <location evidence="6">Cell membrane</location>
        <topology evidence="6">Peripheral membrane protein</topology>
    </subcellularLocation>
</comment>
<feature type="binding site" evidence="6">
    <location>
        <position position="80"/>
    </location>
    <ligand>
        <name>[4Fe-4S] cluster</name>
        <dbReference type="ChEBI" id="CHEBI:49883"/>
        <label>1</label>
    </ligand>
</feature>
<feature type="binding site" evidence="6">
    <location>
        <position position="126"/>
    </location>
    <ligand>
        <name>[4Fe-4S] cluster</name>
        <dbReference type="ChEBI" id="CHEBI:49883"/>
        <label>2</label>
    </ligand>
</feature>
<feature type="domain" description="4Fe-4S ferredoxin-type" evidence="7">
    <location>
        <begin position="111"/>
        <end position="140"/>
    </location>
</feature>
<dbReference type="GO" id="GO:0050136">
    <property type="term" value="F:NADH dehydrogenase (quinone) (non-electrogenic) activity"/>
    <property type="evidence" value="ECO:0007669"/>
    <property type="project" value="UniProtKB-UniRule"/>
</dbReference>
<evidence type="ECO:0000256" key="1">
    <source>
        <dbReference type="ARBA" id="ARBA00022485"/>
    </source>
</evidence>
<sequence length="190" mass="22193">MNNDVIVCNPRPLRFWQRFYLLEILKGLGVTLRHFLGNLFSRKYTVTVEWPEVKREYSERMRGRHVLLTREDGSPRCVACYMCETACPADCIHIEADEDPNAPVEWEKQPKVFTIDLLRCVFCGFCVDACPKEAIIMTRTHEMAFRTREEAVIGLDQLLYRGPLSELDMGYRPYYGEPRTQIKLPIPTKK</sequence>
<comment type="subunit">
    <text evidence="6">NDH-1 is composed of 14 different subunits. Subunits NuoA, H, J, K, L, M, N constitute the membrane sector of the complex.</text>
</comment>
<dbReference type="OrthoDB" id="9803192at2"/>
<dbReference type="GO" id="GO:0051539">
    <property type="term" value="F:4 iron, 4 sulfur cluster binding"/>
    <property type="evidence" value="ECO:0007669"/>
    <property type="project" value="UniProtKB-KW"/>
</dbReference>
<dbReference type="GO" id="GO:0048038">
    <property type="term" value="F:quinone binding"/>
    <property type="evidence" value="ECO:0007669"/>
    <property type="project" value="UniProtKB-KW"/>
</dbReference>
<evidence type="ECO:0000256" key="6">
    <source>
        <dbReference type="HAMAP-Rule" id="MF_01351"/>
    </source>
</evidence>
<feature type="binding site" evidence="6">
    <location>
        <position position="77"/>
    </location>
    <ligand>
        <name>[4Fe-4S] cluster</name>
        <dbReference type="ChEBI" id="CHEBI:49883"/>
        <label>1</label>
    </ligand>
</feature>
<dbReference type="PROSITE" id="PS00198">
    <property type="entry name" value="4FE4S_FER_1"/>
    <property type="match status" value="1"/>
</dbReference>
<keyword evidence="6" id="KW-1003">Cell membrane</keyword>
<dbReference type="PROSITE" id="PS51379">
    <property type="entry name" value="4FE4S_FER_2"/>
    <property type="match status" value="2"/>
</dbReference>
<keyword evidence="6" id="KW-1278">Translocase</keyword>
<evidence type="ECO:0000259" key="7">
    <source>
        <dbReference type="PROSITE" id="PS51379"/>
    </source>
</evidence>
<feature type="domain" description="4Fe-4S ferredoxin-type" evidence="7">
    <location>
        <begin position="67"/>
        <end position="97"/>
    </location>
</feature>
<comment type="caution">
    <text evidence="8">The sequence shown here is derived from an EMBL/GenBank/DDBJ whole genome shotgun (WGS) entry which is preliminary data.</text>
</comment>
<comment type="similarity">
    <text evidence="6">Belongs to the complex I 23 kDa subunit family.</text>
</comment>
<dbReference type="EC" id="7.1.1.-" evidence="6"/>
<keyword evidence="6" id="KW-0874">Quinone</keyword>
<proteinExistence type="inferred from homology"/>
<keyword evidence="6" id="KW-0830">Ubiquinone</keyword>
<dbReference type="InterPro" id="IPR017900">
    <property type="entry name" value="4Fe4S_Fe_S_CS"/>
</dbReference>
<dbReference type="STRING" id="1312852.EG19_04840"/>
<dbReference type="NCBIfam" id="TIGR01971">
    <property type="entry name" value="NuoI"/>
    <property type="match status" value="1"/>
</dbReference>
<comment type="function">
    <text evidence="6">NDH-1 shuttles electrons from NADH, via FMN and iron-sulfur (Fe-S) centers, to quinones in the respiratory chain. The immediate electron acceptor for the enzyme in this species is believed to be ubiquinone. Couples the redox reaction to proton translocation (for every two electrons transferred, four hydrogen ions are translocated across the cytoplasmic membrane), and thus conserves the redox energy in a proton gradient.</text>
</comment>
<dbReference type="EMBL" id="JMFG01000020">
    <property type="protein sequence ID" value="KDA53533.1"/>
    <property type="molecule type" value="Genomic_DNA"/>
</dbReference>
<name>A0A062XRU1_9BACT</name>
<feature type="binding site" evidence="6">
    <location>
        <position position="120"/>
    </location>
    <ligand>
        <name>[4Fe-4S] cluster</name>
        <dbReference type="ChEBI" id="CHEBI:49883"/>
        <label>2</label>
    </ligand>
</feature>
<evidence type="ECO:0000313" key="8">
    <source>
        <dbReference type="EMBL" id="KDA53533.1"/>
    </source>
</evidence>
<feature type="binding site" evidence="6">
    <location>
        <position position="123"/>
    </location>
    <ligand>
        <name>[4Fe-4S] cluster</name>
        <dbReference type="ChEBI" id="CHEBI:49883"/>
        <label>2</label>
    </ligand>
</feature>
<dbReference type="GO" id="GO:0005506">
    <property type="term" value="F:iron ion binding"/>
    <property type="evidence" value="ECO:0007669"/>
    <property type="project" value="UniProtKB-UniRule"/>
</dbReference>
<dbReference type="Pfam" id="PF12838">
    <property type="entry name" value="Fer4_7"/>
    <property type="match status" value="1"/>
</dbReference>
<dbReference type="InterPro" id="IPR017896">
    <property type="entry name" value="4Fe4S_Fe-S-bd"/>
</dbReference>
<keyword evidence="9" id="KW-1185">Reference proteome</keyword>
<keyword evidence="6" id="KW-0520">NAD</keyword>
<evidence type="ECO:0000256" key="2">
    <source>
        <dbReference type="ARBA" id="ARBA00022723"/>
    </source>
</evidence>
<keyword evidence="3" id="KW-0677">Repeat</keyword>
<evidence type="ECO:0000313" key="9">
    <source>
        <dbReference type="Proteomes" id="UP000027284"/>
    </source>
</evidence>
<dbReference type="HAMAP" id="MF_01351">
    <property type="entry name" value="NDH1_NuoI"/>
    <property type="match status" value="1"/>
</dbReference>
<evidence type="ECO:0000256" key="4">
    <source>
        <dbReference type="ARBA" id="ARBA00023004"/>
    </source>
</evidence>
<dbReference type="RefSeq" id="WP_081800033.1">
    <property type="nucleotide sequence ID" value="NZ_JMFG01000020.1"/>
</dbReference>
<keyword evidence="6" id="KW-0472">Membrane</keyword>
<comment type="cofactor">
    <cofactor evidence="6">
        <name>[4Fe-4S] cluster</name>
        <dbReference type="ChEBI" id="CHEBI:49883"/>
    </cofactor>
    <text evidence="6">Binds 2 [4Fe-4S] clusters per subunit.</text>
</comment>
<dbReference type="InterPro" id="IPR010226">
    <property type="entry name" value="NADH_quinone_OxRdtase_chainI"/>
</dbReference>
<dbReference type="GO" id="GO:0005886">
    <property type="term" value="C:plasma membrane"/>
    <property type="evidence" value="ECO:0007669"/>
    <property type="project" value="UniProtKB-SubCell"/>
</dbReference>
<feature type="binding site" evidence="6">
    <location>
        <position position="87"/>
    </location>
    <ligand>
        <name>[4Fe-4S] cluster</name>
        <dbReference type="ChEBI" id="CHEBI:49883"/>
        <label>2</label>
    </ligand>
</feature>
<dbReference type="Proteomes" id="UP000027284">
    <property type="component" value="Unassembled WGS sequence"/>
</dbReference>
<dbReference type="PANTHER" id="PTHR10849">
    <property type="entry name" value="NADH DEHYDROGENASE UBIQUINONE IRON-SULFUR PROTEIN 8, MITOCHONDRIAL"/>
    <property type="match status" value="1"/>
</dbReference>
<dbReference type="SUPFAM" id="SSF54862">
    <property type="entry name" value="4Fe-4S ferredoxins"/>
    <property type="match status" value="1"/>
</dbReference>
<keyword evidence="1 6" id="KW-0004">4Fe-4S</keyword>
<organism evidence="8 9">
    <name type="scientific">Thermoanaerobaculum aquaticum</name>
    <dbReference type="NCBI Taxonomy" id="1312852"/>
    <lineage>
        <taxon>Bacteria</taxon>
        <taxon>Pseudomonadati</taxon>
        <taxon>Acidobacteriota</taxon>
        <taxon>Thermoanaerobaculia</taxon>
        <taxon>Thermoanaerobaculales</taxon>
        <taxon>Thermoanaerobaculaceae</taxon>
        <taxon>Thermoanaerobaculum</taxon>
    </lineage>
</organism>
<dbReference type="Gene3D" id="3.30.70.3270">
    <property type="match status" value="1"/>
</dbReference>
<evidence type="ECO:0000256" key="3">
    <source>
        <dbReference type="ARBA" id="ARBA00022737"/>
    </source>
</evidence>